<evidence type="ECO:0000313" key="6">
    <source>
        <dbReference type="Proteomes" id="UP000199664"/>
    </source>
</evidence>
<dbReference type="InterPro" id="IPR004888">
    <property type="entry name" value="Glycoside_hydrolase_63"/>
</dbReference>
<dbReference type="EMBL" id="FOAN01000005">
    <property type="protein sequence ID" value="SEL80246.1"/>
    <property type="molecule type" value="Genomic_DNA"/>
</dbReference>
<dbReference type="PANTHER" id="PTHR10412:SF11">
    <property type="entry name" value="MANNOSYL-OLIGOSACCHARIDE GLUCOSIDASE"/>
    <property type="match status" value="1"/>
</dbReference>
<dbReference type="GO" id="GO:0009311">
    <property type="term" value="P:oligosaccharide metabolic process"/>
    <property type="evidence" value="ECO:0007669"/>
    <property type="project" value="InterPro"/>
</dbReference>
<comment type="similarity">
    <text evidence="1">Belongs to the glycosyl hydrolase 63 family.</text>
</comment>
<evidence type="ECO:0000259" key="4">
    <source>
        <dbReference type="Pfam" id="PF22422"/>
    </source>
</evidence>
<proteinExistence type="inferred from homology"/>
<organism evidence="5 6">
    <name type="scientific">Bosea lupini</name>
    <dbReference type="NCBI Taxonomy" id="1036779"/>
    <lineage>
        <taxon>Bacteria</taxon>
        <taxon>Pseudomonadati</taxon>
        <taxon>Pseudomonadota</taxon>
        <taxon>Alphaproteobacteria</taxon>
        <taxon>Hyphomicrobiales</taxon>
        <taxon>Boseaceae</taxon>
        <taxon>Bosea</taxon>
    </lineage>
</organism>
<dbReference type="GO" id="GO:0006487">
    <property type="term" value="P:protein N-linked glycosylation"/>
    <property type="evidence" value="ECO:0007669"/>
    <property type="project" value="TreeGrafter"/>
</dbReference>
<sequence>MMDLDMTTIDIEAARAILRANDRGGYTVPTDRLYPFQWNWDSAFVAMGWATFDKERAWRELERLVEGQWDDGMVPHIVFHAPSDDYFPGPDVWRTRHAIPTSGITQPPVFATALRRVFEIARGPDAQARAARLYRCALASHDWWEKARDPEATGLVAILHPWESGMDNSPAWDEAMARLTIAPTTPIRRRDTSHIGAEMRPRDEDYRRFIALVDLYAGLGWEPAAMWRASPFKLVDVATNAILQKAEEDLLALAAQFGTEAERRRIEARMARRAAAFARLWSEERRIYQARDLCTGTTVDASTSAGLLPLFAGIPSAGQAAALAAELEDWLAKVPYPVPSTSPLDPRFEPKRYWRGPIWAVVNFMIAEGFERYGHAALASRIHLATQTLMRDGGIAEYFDPTSGDGLGGSQFSWTAAIRLMIDQAVVAGPAREKM</sequence>
<accession>A0A1H7T7J1</accession>
<dbReference type="STRING" id="1036779.SAMN04515666_105368"/>
<evidence type="ECO:0000256" key="1">
    <source>
        <dbReference type="ARBA" id="ARBA00010833"/>
    </source>
</evidence>
<dbReference type="InterPro" id="IPR054491">
    <property type="entry name" value="MGH1-like_GH"/>
</dbReference>
<dbReference type="Proteomes" id="UP000199664">
    <property type="component" value="Unassembled WGS sequence"/>
</dbReference>
<feature type="domain" description="Mannosylglycerate hydrolase MGH1-like glycoside hydrolase" evidence="4">
    <location>
        <begin position="34"/>
        <end position="415"/>
    </location>
</feature>
<protein>
    <submittedName>
        <fullName evidence="5">Trehalase</fullName>
    </submittedName>
</protein>
<dbReference type="GO" id="GO:0004573">
    <property type="term" value="F:Glc3Man9GlcNAc2 oligosaccharide glucosidase activity"/>
    <property type="evidence" value="ECO:0007669"/>
    <property type="project" value="InterPro"/>
</dbReference>
<keyword evidence="2" id="KW-0378">Hydrolase</keyword>
<reference evidence="6" key="1">
    <citation type="submission" date="2016-10" db="EMBL/GenBank/DDBJ databases">
        <authorList>
            <person name="Varghese N."/>
            <person name="Submissions S."/>
        </authorList>
    </citation>
    <scope>NUCLEOTIDE SEQUENCE [LARGE SCALE GENOMIC DNA]</scope>
    <source>
        <strain evidence="6">LMG 26383,CCUG 61248,R- 45681</strain>
    </source>
</reference>
<evidence type="ECO:0000256" key="3">
    <source>
        <dbReference type="ARBA" id="ARBA00023295"/>
    </source>
</evidence>
<dbReference type="SUPFAM" id="SSF48208">
    <property type="entry name" value="Six-hairpin glycosidases"/>
    <property type="match status" value="1"/>
</dbReference>
<evidence type="ECO:0000313" key="5">
    <source>
        <dbReference type="EMBL" id="SEL80246.1"/>
    </source>
</evidence>
<dbReference type="AlphaFoldDB" id="A0A1H7T7J1"/>
<gene>
    <name evidence="5" type="ORF">SAMN04515666_105368</name>
</gene>
<name>A0A1H7T7J1_9HYPH</name>
<keyword evidence="3" id="KW-0326">Glycosidase</keyword>
<dbReference type="InterPro" id="IPR008928">
    <property type="entry name" value="6-hairpin_glycosidase_sf"/>
</dbReference>
<dbReference type="PANTHER" id="PTHR10412">
    <property type="entry name" value="MANNOSYL-OLIGOSACCHARIDE GLUCOSIDASE"/>
    <property type="match status" value="1"/>
</dbReference>
<dbReference type="Pfam" id="PF22422">
    <property type="entry name" value="MGH1-like_GH"/>
    <property type="match status" value="1"/>
</dbReference>
<keyword evidence="6" id="KW-1185">Reference proteome</keyword>
<dbReference type="InterPro" id="IPR012341">
    <property type="entry name" value="6hp_glycosidase-like_sf"/>
</dbReference>
<evidence type="ECO:0000256" key="2">
    <source>
        <dbReference type="ARBA" id="ARBA00022801"/>
    </source>
</evidence>
<dbReference type="Gene3D" id="1.50.10.10">
    <property type="match status" value="1"/>
</dbReference>